<evidence type="ECO:0000256" key="2">
    <source>
        <dbReference type="ARBA" id="ARBA00006906"/>
    </source>
</evidence>
<keyword evidence="4" id="KW-0456">Lyase</keyword>
<dbReference type="OrthoDB" id="1476984at2759"/>
<dbReference type="GeneID" id="105155757"/>
<keyword evidence="6" id="KW-1185">Reference proteome</keyword>
<proteinExistence type="inferred from homology"/>
<evidence type="ECO:0000256" key="1">
    <source>
        <dbReference type="ARBA" id="ARBA00004761"/>
    </source>
</evidence>
<comment type="similarity">
    <text evidence="2">Belongs to the KHG/KDPG aldolase family.</text>
</comment>
<keyword evidence="5" id="KW-0119">Carbohydrate metabolism</keyword>
<evidence type="ECO:0000256" key="4">
    <source>
        <dbReference type="ARBA" id="ARBA00023239"/>
    </source>
</evidence>
<evidence type="ECO:0000256" key="3">
    <source>
        <dbReference type="ARBA" id="ARBA00011233"/>
    </source>
</evidence>
<dbReference type="InterPro" id="IPR000887">
    <property type="entry name" value="Aldlse_KDPG_KHG"/>
</dbReference>
<comment type="pathway">
    <text evidence="1">Carbohydrate acid metabolism.</text>
</comment>
<dbReference type="InterPro" id="IPR013785">
    <property type="entry name" value="Aldolase_TIM"/>
</dbReference>
<reference evidence="7" key="1">
    <citation type="submission" date="2025-08" db="UniProtKB">
        <authorList>
            <consortium name="RefSeq"/>
        </authorList>
    </citation>
    <scope>IDENTIFICATION</scope>
</reference>
<dbReference type="PANTHER" id="PTHR30246:SF1">
    <property type="entry name" value="2-DEHYDRO-3-DEOXY-6-PHOSPHOGALACTONATE ALDOLASE-RELATED"/>
    <property type="match status" value="1"/>
</dbReference>
<dbReference type="SUPFAM" id="SSF51569">
    <property type="entry name" value="Aldolase"/>
    <property type="match status" value="1"/>
</dbReference>
<evidence type="ECO:0000313" key="7">
    <source>
        <dbReference type="RefSeq" id="XP_011069999.1"/>
    </source>
</evidence>
<gene>
    <name evidence="7" type="primary">LOC105155757</name>
</gene>
<dbReference type="InParanoid" id="A0A6I9SLP8"/>
<evidence type="ECO:0000256" key="5">
    <source>
        <dbReference type="ARBA" id="ARBA00023277"/>
    </source>
</evidence>
<protein>
    <submittedName>
        <fullName evidence="7">Uncharacterized protein LOC105155757 isoform X1</fullName>
    </submittedName>
</protein>
<dbReference type="Pfam" id="PF01081">
    <property type="entry name" value="Aldolase"/>
    <property type="match status" value="1"/>
</dbReference>
<dbReference type="PANTHER" id="PTHR30246">
    <property type="entry name" value="2-KETO-3-DEOXY-6-PHOSPHOGLUCONATE ALDOLASE"/>
    <property type="match status" value="1"/>
</dbReference>
<name>A0A6I9SLP8_SESIN</name>
<dbReference type="Proteomes" id="UP000504604">
    <property type="component" value="Linkage group LG2"/>
</dbReference>
<evidence type="ECO:0000313" key="6">
    <source>
        <dbReference type="Proteomes" id="UP000504604"/>
    </source>
</evidence>
<dbReference type="KEGG" id="sind:105155757"/>
<dbReference type="RefSeq" id="XP_011069999.1">
    <property type="nucleotide sequence ID" value="XM_011071697.2"/>
</dbReference>
<organism evidence="6 7">
    <name type="scientific">Sesamum indicum</name>
    <name type="common">Oriental sesame</name>
    <name type="synonym">Sesamum orientale</name>
    <dbReference type="NCBI Taxonomy" id="4182"/>
    <lineage>
        <taxon>Eukaryota</taxon>
        <taxon>Viridiplantae</taxon>
        <taxon>Streptophyta</taxon>
        <taxon>Embryophyta</taxon>
        <taxon>Tracheophyta</taxon>
        <taxon>Spermatophyta</taxon>
        <taxon>Magnoliopsida</taxon>
        <taxon>eudicotyledons</taxon>
        <taxon>Gunneridae</taxon>
        <taxon>Pentapetalae</taxon>
        <taxon>asterids</taxon>
        <taxon>lamiids</taxon>
        <taxon>Lamiales</taxon>
        <taxon>Pedaliaceae</taxon>
        <taxon>Sesamum</taxon>
    </lineage>
</organism>
<dbReference type="AlphaFoldDB" id="A0A6I9SLP8"/>
<dbReference type="CDD" id="cd00452">
    <property type="entry name" value="KDPG_aldolase"/>
    <property type="match status" value="1"/>
</dbReference>
<comment type="subunit">
    <text evidence="3">Homotrimer.</text>
</comment>
<accession>A0A6I9SLP8</accession>
<dbReference type="Gene3D" id="3.20.20.70">
    <property type="entry name" value="Aldolase class I"/>
    <property type="match status" value="1"/>
</dbReference>
<dbReference type="GO" id="GO:0016829">
    <property type="term" value="F:lyase activity"/>
    <property type="evidence" value="ECO:0007669"/>
    <property type="project" value="UniProtKB-KW"/>
</dbReference>
<sequence>MMAVASSGGSIWPLNLFFSSSKIKPFLTKASVHNYSKRFSSHVRCKNSYKNSVAVYPGTVADRVLMDIQNSGIIACLRAQSAEMAIEAAQAALSGGISVLEITMSTPGVFEALQFLVHEYPSASLGVGTVLDREDAKDALKCGAKFLMSPAMVKEILDDVAEGQALYIPGAMTPTEILLASTAGAKIVKVYPVSALGGVQYIAAVKKPFPNIKMIASQGITIGQMVQRFPAYATIFTSTSAMISPSFLQVEGNFIIRIPNVILPFAKLCPHLNAHVKEYLERNRQIEDMMLTI</sequence>